<keyword evidence="1" id="KW-0802">TPR repeat</keyword>
<sequence length="410" mass="45186">MKKQLILGIALLVSVSSIAQKKEIKALEKAVKNSNYAEAKSLVTQLQSMEGAMDSKLKDKYYFASAKAFFSNGSGSSKDITSAVSSLEKISSTTVEVSQFKQVIENDLISKANDFYTAKDFSKAASVFESLYNVKKSDQTYLYYAASSALQAQDMDTALGYYLQLNELGYTGVSTEYFAINSASGQEEVLPKETRDKFVKMGTHTNAGERTTESKSSEIIKNIALIYAEKGENDKALDAMKQAREANPEDSSLLVNEANLHYKLGNKDKYQALISEALANDPNNPDLLYNLAVLANDGGDKVKAKEYYTKSLSLKPNNTNTLTNLAALVLSEEQEIVKVMNGLGTSAADNRKYDELKQKRTDLYKEAAPYLEKVLELKEDSVEVGLTLANIYSALGEDAKAKVLKEKYDR</sequence>
<accession>A0A1I3T628</accession>
<dbReference type="RefSeq" id="WP_090842345.1">
    <property type="nucleotide sequence ID" value="NZ_FORM01000014.1"/>
</dbReference>
<proteinExistence type="predicted"/>
<evidence type="ECO:0000313" key="3">
    <source>
        <dbReference type="Proteomes" id="UP000199559"/>
    </source>
</evidence>
<keyword evidence="3" id="KW-1185">Reference proteome</keyword>
<dbReference type="InterPro" id="IPR019734">
    <property type="entry name" value="TPR_rpt"/>
</dbReference>
<dbReference type="GO" id="GO:0035269">
    <property type="term" value="P:protein O-linked glycosylation via mannose"/>
    <property type="evidence" value="ECO:0007669"/>
    <property type="project" value="TreeGrafter"/>
</dbReference>
<dbReference type="InterPro" id="IPR011990">
    <property type="entry name" value="TPR-like_helical_dom_sf"/>
</dbReference>
<dbReference type="STRING" id="1144750.SAMN05443431_11421"/>
<name>A0A1I3T628_9FLAO</name>
<dbReference type="SUPFAM" id="SSF48452">
    <property type="entry name" value="TPR-like"/>
    <property type="match status" value="1"/>
</dbReference>
<dbReference type="Gene3D" id="1.25.40.10">
    <property type="entry name" value="Tetratricopeptide repeat domain"/>
    <property type="match status" value="3"/>
</dbReference>
<evidence type="ECO:0000313" key="2">
    <source>
        <dbReference type="EMBL" id="SFJ65271.1"/>
    </source>
</evidence>
<dbReference type="AlphaFoldDB" id="A0A1I3T628"/>
<dbReference type="Proteomes" id="UP000199559">
    <property type="component" value="Unassembled WGS sequence"/>
</dbReference>
<feature type="repeat" description="TPR" evidence="1">
    <location>
        <begin position="285"/>
        <end position="318"/>
    </location>
</feature>
<dbReference type="PROSITE" id="PS50005">
    <property type="entry name" value="TPR"/>
    <property type="match status" value="2"/>
</dbReference>
<dbReference type="PANTHER" id="PTHR44395">
    <property type="match status" value="1"/>
</dbReference>
<protein>
    <submittedName>
        <fullName evidence="2">Tetratricopeptide repeat-containing protein</fullName>
    </submittedName>
</protein>
<dbReference type="SMART" id="SM00028">
    <property type="entry name" value="TPR"/>
    <property type="match status" value="3"/>
</dbReference>
<dbReference type="PANTHER" id="PTHR44395:SF1">
    <property type="entry name" value="PROTEIN O-MANNOSYL-TRANSFERASE TMTC3"/>
    <property type="match status" value="1"/>
</dbReference>
<gene>
    <name evidence="2" type="ORF">SAMN05443431_11421</name>
</gene>
<feature type="repeat" description="TPR" evidence="1">
    <location>
        <begin position="217"/>
        <end position="250"/>
    </location>
</feature>
<reference evidence="3" key="1">
    <citation type="submission" date="2016-10" db="EMBL/GenBank/DDBJ databases">
        <authorList>
            <person name="Varghese N."/>
            <person name="Submissions S."/>
        </authorList>
    </citation>
    <scope>NUCLEOTIDE SEQUENCE [LARGE SCALE GENOMIC DNA]</scope>
    <source>
        <strain evidence="3">DSM 28881</strain>
    </source>
</reference>
<dbReference type="GO" id="GO:0000030">
    <property type="term" value="F:mannosyltransferase activity"/>
    <property type="evidence" value="ECO:0007669"/>
    <property type="project" value="TreeGrafter"/>
</dbReference>
<dbReference type="EMBL" id="FORM01000014">
    <property type="protein sequence ID" value="SFJ65271.1"/>
    <property type="molecule type" value="Genomic_DNA"/>
</dbReference>
<organism evidence="2 3">
    <name type="scientific">Olleya namhaensis</name>
    <dbReference type="NCBI Taxonomy" id="1144750"/>
    <lineage>
        <taxon>Bacteria</taxon>
        <taxon>Pseudomonadati</taxon>
        <taxon>Bacteroidota</taxon>
        <taxon>Flavobacteriia</taxon>
        <taxon>Flavobacteriales</taxon>
        <taxon>Flavobacteriaceae</taxon>
    </lineage>
</organism>
<dbReference type="Pfam" id="PF13432">
    <property type="entry name" value="TPR_16"/>
    <property type="match status" value="2"/>
</dbReference>
<dbReference type="Pfam" id="PF13181">
    <property type="entry name" value="TPR_8"/>
    <property type="match status" value="1"/>
</dbReference>
<evidence type="ECO:0000256" key="1">
    <source>
        <dbReference type="PROSITE-ProRule" id="PRU00339"/>
    </source>
</evidence>